<comment type="caution">
    <text evidence="9">The sequence shown here is derived from an EMBL/GenBank/DDBJ whole genome shotgun (WGS) entry which is preliminary data.</text>
</comment>
<accession>A0A2P6SKR8</accession>
<dbReference type="PROSITE" id="PS00196">
    <property type="entry name" value="COPPER_BLUE"/>
    <property type="match status" value="1"/>
</dbReference>
<dbReference type="InterPro" id="IPR008972">
    <property type="entry name" value="Cupredoxin"/>
</dbReference>
<evidence type="ECO:0000256" key="1">
    <source>
        <dbReference type="ARBA" id="ARBA00022448"/>
    </source>
</evidence>
<name>A0A2P6SKR8_ROSCH</name>
<reference evidence="9 10" key="1">
    <citation type="journal article" date="2018" name="Nat. Genet.">
        <title>The Rosa genome provides new insights in the design of modern roses.</title>
        <authorList>
            <person name="Bendahmane M."/>
        </authorList>
    </citation>
    <scope>NUCLEOTIDE SEQUENCE [LARGE SCALE GENOMIC DNA]</scope>
    <source>
        <strain evidence="10">cv. Old Blush</strain>
    </source>
</reference>
<dbReference type="PANTHER" id="PTHR33021">
    <property type="entry name" value="BLUE COPPER PROTEIN"/>
    <property type="match status" value="1"/>
</dbReference>
<evidence type="ECO:0000256" key="2">
    <source>
        <dbReference type="ARBA" id="ARBA00022723"/>
    </source>
</evidence>
<dbReference type="InterPro" id="IPR003245">
    <property type="entry name" value="Phytocyanin_dom"/>
</dbReference>
<dbReference type="Proteomes" id="UP000238479">
    <property type="component" value="Chromosome 1"/>
</dbReference>
<keyword evidence="4" id="KW-0186">Copper</keyword>
<evidence type="ECO:0000256" key="3">
    <source>
        <dbReference type="ARBA" id="ARBA00022982"/>
    </source>
</evidence>
<protein>
    <submittedName>
        <fullName evidence="9">Putative Blue (Type 1) copper binding protein</fullName>
    </submittedName>
</protein>
<feature type="chain" id="PRO_5015173577" evidence="7">
    <location>
        <begin position="23"/>
        <end position="176"/>
    </location>
</feature>
<feature type="region of interest" description="Disordered" evidence="6">
    <location>
        <begin position="122"/>
        <end position="153"/>
    </location>
</feature>
<dbReference type="FunFam" id="2.60.40.420:FF:000003">
    <property type="entry name" value="Blue copper"/>
    <property type="match status" value="1"/>
</dbReference>
<sequence>MAFRSSIMFLLVAMTLCGACSGAGAVYKVGGPDGWIVGVDYNQWSSSKEFRVGDGLFFSYNKQYHNVVQVSEQGFKSCNSSSPIAAYSSGSDTITLERPGHYYFLCGAPGHCEDGQKVDVQVSRPIPDNPSPAPSGLSSPSTPHPEERPPHSAALTNAPKLALAVFASVLACCFLN</sequence>
<dbReference type="Gramene" id="PRQ59272">
    <property type="protein sequence ID" value="PRQ59272"/>
    <property type="gene ID" value="RchiOBHm_Chr1g0368361"/>
</dbReference>
<dbReference type="GO" id="GO:0046872">
    <property type="term" value="F:metal ion binding"/>
    <property type="evidence" value="ECO:0007669"/>
    <property type="project" value="UniProtKB-KW"/>
</dbReference>
<dbReference type="PANTHER" id="PTHR33021:SF356">
    <property type="entry name" value="MAVICYANIN"/>
    <property type="match status" value="1"/>
</dbReference>
<evidence type="ECO:0000259" key="8">
    <source>
        <dbReference type="PROSITE" id="PS51485"/>
    </source>
</evidence>
<dbReference type="GO" id="GO:0005886">
    <property type="term" value="C:plasma membrane"/>
    <property type="evidence" value="ECO:0007669"/>
    <property type="project" value="TreeGrafter"/>
</dbReference>
<gene>
    <name evidence="9" type="ORF">RchiOBHm_Chr1g0368361</name>
</gene>
<feature type="domain" description="Phytocyanin" evidence="8">
    <location>
        <begin position="25"/>
        <end position="124"/>
    </location>
</feature>
<dbReference type="Pfam" id="PF02298">
    <property type="entry name" value="Cu_bind_like"/>
    <property type="match status" value="1"/>
</dbReference>
<feature type="signal peptide" evidence="7">
    <location>
        <begin position="1"/>
        <end position="22"/>
    </location>
</feature>
<evidence type="ECO:0000256" key="7">
    <source>
        <dbReference type="SAM" id="SignalP"/>
    </source>
</evidence>
<keyword evidence="7" id="KW-0732">Signal</keyword>
<evidence type="ECO:0000313" key="10">
    <source>
        <dbReference type="Proteomes" id="UP000238479"/>
    </source>
</evidence>
<proteinExistence type="predicted"/>
<keyword evidence="5" id="KW-0325">Glycoprotein</keyword>
<keyword evidence="1" id="KW-0813">Transport</keyword>
<dbReference type="CDD" id="cd04216">
    <property type="entry name" value="Phytocyanin"/>
    <property type="match status" value="1"/>
</dbReference>
<evidence type="ECO:0000256" key="6">
    <source>
        <dbReference type="SAM" id="MobiDB-lite"/>
    </source>
</evidence>
<evidence type="ECO:0000256" key="5">
    <source>
        <dbReference type="ARBA" id="ARBA00023180"/>
    </source>
</evidence>
<organism evidence="9 10">
    <name type="scientific">Rosa chinensis</name>
    <name type="common">China rose</name>
    <dbReference type="NCBI Taxonomy" id="74649"/>
    <lineage>
        <taxon>Eukaryota</taxon>
        <taxon>Viridiplantae</taxon>
        <taxon>Streptophyta</taxon>
        <taxon>Embryophyta</taxon>
        <taxon>Tracheophyta</taxon>
        <taxon>Spermatophyta</taxon>
        <taxon>Magnoliopsida</taxon>
        <taxon>eudicotyledons</taxon>
        <taxon>Gunneridae</taxon>
        <taxon>Pentapetalae</taxon>
        <taxon>rosids</taxon>
        <taxon>fabids</taxon>
        <taxon>Rosales</taxon>
        <taxon>Rosaceae</taxon>
        <taxon>Rosoideae</taxon>
        <taxon>Rosoideae incertae sedis</taxon>
        <taxon>Rosa</taxon>
    </lineage>
</organism>
<dbReference type="AlphaFoldDB" id="A0A2P6SKR8"/>
<evidence type="ECO:0000256" key="4">
    <source>
        <dbReference type="ARBA" id="ARBA00023008"/>
    </source>
</evidence>
<keyword evidence="2" id="KW-0479">Metal-binding</keyword>
<dbReference type="STRING" id="74649.A0A2P6SKR8"/>
<dbReference type="EMBL" id="PDCK01000039">
    <property type="protein sequence ID" value="PRQ59272.1"/>
    <property type="molecule type" value="Genomic_DNA"/>
</dbReference>
<dbReference type="SUPFAM" id="SSF49503">
    <property type="entry name" value="Cupredoxins"/>
    <property type="match status" value="1"/>
</dbReference>
<dbReference type="PROSITE" id="PS51485">
    <property type="entry name" value="PHYTOCYANIN"/>
    <property type="match status" value="1"/>
</dbReference>
<dbReference type="OMA" id="YNEWTST"/>
<dbReference type="GO" id="GO:0009055">
    <property type="term" value="F:electron transfer activity"/>
    <property type="evidence" value="ECO:0007669"/>
    <property type="project" value="InterPro"/>
</dbReference>
<dbReference type="Gene3D" id="2.60.40.420">
    <property type="entry name" value="Cupredoxins - blue copper proteins"/>
    <property type="match status" value="1"/>
</dbReference>
<dbReference type="InterPro" id="IPR028871">
    <property type="entry name" value="BlueCu_1_BS"/>
</dbReference>
<dbReference type="InterPro" id="IPR039391">
    <property type="entry name" value="Phytocyanin-like"/>
</dbReference>
<keyword evidence="3" id="KW-0249">Electron transport</keyword>
<evidence type="ECO:0000313" key="9">
    <source>
        <dbReference type="EMBL" id="PRQ59272.1"/>
    </source>
</evidence>
<keyword evidence="10" id="KW-1185">Reference proteome</keyword>